<dbReference type="AlphaFoldDB" id="A0A518CDM9"/>
<evidence type="ECO:0000313" key="2">
    <source>
        <dbReference type="Proteomes" id="UP000318626"/>
    </source>
</evidence>
<sequence length="154" mass="17084">MENYSATIHWERGDQNFLDKKYSRSHSWKFDGGAVITASSSPNVLPPPMSDPSGVDPEEAFVAAVSSCHMLWFLAMAAKHHWLVDSYDDQPTGKMDKNSDGRTAVSLVTLRPKVVFGGESQPTSDEISTLHHQAHELCFIANSVRSEVRIEPRA</sequence>
<gene>
    <name evidence="1" type="ORF">Pan97_43610</name>
</gene>
<dbReference type="InterPro" id="IPR036102">
    <property type="entry name" value="OsmC/Ohrsf"/>
</dbReference>
<dbReference type="RefSeq" id="WP_144976081.1">
    <property type="nucleotide sequence ID" value="NZ_CP036289.1"/>
</dbReference>
<dbReference type="Pfam" id="PF02566">
    <property type="entry name" value="OsmC"/>
    <property type="match status" value="1"/>
</dbReference>
<dbReference type="EMBL" id="CP036289">
    <property type="protein sequence ID" value="QDU77294.1"/>
    <property type="molecule type" value="Genomic_DNA"/>
</dbReference>
<accession>A0A518CDM9</accession>
<dbReference type="InterPro" id="IPR003718">
    <property type="entry name" value="OsmC/Ohr_fam"/>
</dbReference>
<name>A0A518CDM9_9BACT</name>
<dbReference type="KEGG" id="bvo:Pan97_43610"/>
<proteinExistence type="predicted"/>
<dbReference type="InterPro" id="IPR052707">
    <property type="entry name" value="OsmC_Ohr_Peroxiredoxin"/>
</dbReference>
<organism evidence="1 2">
    <name type="scientific">Bremerella volcania</name>
    <dbReference type="NCBI Taxonomy" id="2527984"/>
    <lineage>
        <taxon>Bacteria</taxon>
        <taxon>Pseudomonadati</taxon>
        <taxon>Planctomycetota</taxon>
        <taxon>Planctomycetia</taxon>
        <taxon>Pirellulales</taxon>
        <taxon>Pirellulaceae</taxon>
        <taxon>Bremerella</taxon>
    </lineage>
</organism>
<dbReference type="PANTHER" id="PTHR42830">
    <property type="entry name" value="OSMOTICALLY INDUCIBLE FAMILY PROTEIN"/>
    <property type="match status" value="1"/>
</dbReference>
<dbReference type="Proteomes" id="UP000318626">
    <property type="component" value="Chromosome"/>
</dbReference>
<dbReference type="PANTHER" id="PTHR42830:SF2">
    <property type="entry name" value="OSMC_OHR FAMILY PROTEIN"/>
    <property type="match status" value="1"/>
</dbReference>
<dbReference type="InterPro" id="IPR015946">
    <property type="entry name" value="KH_dom-like_a/b"/>
</dbReference>
<keyword evidence="2" id="KW-1185">Reference proteome</keyword>
<dbReference type="SUPFAM" id="SSF82784">
    <property type="entry name" value="OsmC-like"/>
    <property type="match status" value="1"/>
</dbReference>
<reference evidence="2" key="1">
    <citation type="submission" date="2019-02" db="EMBL/GenBank/DDBJ databases">
        <title>Deep-cultivation of Planctomycetes and their phenomic and genomic characterization uncovers novel biology.</title>
        <authorList>
            <person name="Wiegand S."/>
            <person name="Jogler M."/>
            <person name="Boedeker C."/>
            <person name="Pinto D."/>
            <person name="Vollmers J."/>
            <person name="Rivas-Marin E."/>
            <person name="Kohn T."/>
            <person name="Peeters S.H."/>
            <person name="Heuer A."/>
            <person name="Rast P."/>
            <person name="Oberbeckmann S."/>
            <person name="Bunk B."/>
            <person name="Jeske O."/>
            <person name="Meyerdierks A."/>
            <person name="Storesund J.E."/>
            <person name="Kallscheuer N."/>
            <person name="Luecker S."/>
            <person name="Lage O.M."/>
            <person name="Pohl T."/>
            <person name="Merkel B.J."/>
            <person name="Hornburger P."/>
            <person name="Mueller R.-W."/>
            <person name="Bruemmer F."/>
            <person name="Labrenz M."/>
            <person name="Spormann A.M."/>
            <person name="Op den Camp H."/>
            <person name="Overmann J."/>
            <person name="Amann R."/>
            <person name="Jetten M.S.M."/>
            <person name="Mascher T."/>
            <person name="Medema M.H."/>
            <person name="Devos D.P."/>
            <person name="Kaster A.-K."/>
            <person name="Ovreas L."/>
            <person name="Rohde M."/>
            <person name="Galperin M.Y."/>
            <person name="Jogler C."/>
        </authorList>
    </citation>
    <scope>NUCLEOTIDE SEQUENCE [LARGE SCALE GENOMIC DNA]</scope>
    <source>
        <strain evidence="2">Pan97</strain>
    </source>
</reference>
<dbReference type="Gene3D" id="3.30.300.20">
    <property type="match status" value="1"/>
</dbReference>
<protein>
    <submittedName>
        <fullName evidence="1">OsmC-like protein</fullName>
    </submittedName>
</protein>
<dbReference type="OrthoDB" id="9795405at2"/>
<evidence type="ECO:0000313" key="1">
    <source>
        <dbReference type="EMBL" id="QDU77294.1"/>
    </source>
</evidence>